<dbReference type="InterPro" id="IPR032879">
    <property type="entry name" value="FixG_C"/>
</dbReference>
<dbReference type="Gene3D" id="2.60.40.10">
    <property type="entry name" value="Immunoglobulins"/>
    <property type="match status" value="1"/>
</dbReference>
<feature type="transmembrane region" description="Helical" evidence="8">
    <location>
        <begin position="228"/>
        <end position="244"/>
    </location>
</feature>
<dbReference type="GO" id="GO:0051539">
    <property type="term" value="F:4 iron, 4 sulfur cluster binding"/>
    <property type="evidence" value="ECO:0007669"/>
    <property type="project" value="UniProtKB-KW"/>
</dbReference>
<dbReference type="PROSITE" id="PS00198">
    <property type="entry name" value="4FE4S_FER_1"/>
    <property type="match status" value="1"/>
</dbReference>
<dbReference type="PROSITE" id="PS51379">
    <property type="entry name" value="4FE4S_FER_2"/>
    <property type="match status" value="1"/>
</dbReference>
<dbReference type="GO" id="GO:0005886">
    <property type="term" value="C:plasma membrane"/>
    <property type="evidence" value="ECO:0007669"/>
    <property type="project" value="TreeGrafter"/>
</dbReference>
<evidence type="ECO:0000256" key="7">
    <source>
        <dbReference type="SAM" id="MobiDB-lite"/>
    </source>
</evidence>
<dbReference type="InterPro" id="IPR014116">
    <property type="entry name" value="Cyt_c_oxidase_cbb3_FixG"/>
</dbReference>
<feature type="transmembrane region" description="Helical" evidence="8">
    <location>
        <begin position="190"/>
        <end position="208"/>
    </location>
</feature>
<dbReference type="SUPFAM" id="SSF54862">
    <property type="entry name" value="4Fe-4S ferredoxins"/>
    <property type="match status" value="1"/>
</dbReference>
<evidence type="ECO:0000256" key="6">
    <source>
        <dbReference type="ARBA" id="ARBA00023014"/>
    </source>
</evidence>
<feature type="transmembrane region" description="Helical" evidence="8">
    <location>
        <begin position="62"/>
        <end position="84"/>
    </location>
</feature>
<accession>A0A5C0AYA9</accession>
<dbReference type="NCBIfam" id="TIGR02745">
    <property type="entry name" value="ccoG_rdxA_fixG"/>
    <property type="match status" value="1"/>
</dbReference>
<evidence type="ECO:0000256" key="3">
    <source>
        <dbReference type="ARBA" id="ARBA00022723"/>
    </source>
</evidence>
<name>A0A5C0AYA9_9BURK</name>
<dbReference type="RefSeq" id="WP_148813525.1">
    <property type="nucleotide sequence ID" value="NZ_CP043046.1"/>
</dbReference>
<evidence type="ECO:0000256" key="8">
    <source>
        <dbReference type="SAM" id="Phobius"/>
    </source>
</evidence>
<protein>
    <submittedName>
        <fullName evidence="10">Cytochrome c oxidase accessory protein CcoG</fullName>
    </submittedName>
</protein>
<dbReference type="InterPro" id="IPR051684">
    <property type="entry name" value="Electron_Trans/Redox"/>
</dbReference>
<keyword evidence="2" id="KW-0004">4Fe-4S</keyword>
<dbReference type="Pfam" id="PF11614">
    <property type="entry name" value="FixG_C"/>
    <property type="match status" value="1"/>
</dbReference>
<keyword evidence="8" id="KW-1133">Transmembrane helix</keyword>
<feature type="transmembrane region" description="Helical" evidence="8">
    <location>
        <begin position="371"/>
        <end position="391"/>
    </location>
</feature>
<dbReference type="Proteomes" id="UP000325161">
    <property type="component" value="Chromosome"/>
</dbReference>
<evidence type="ECO:0000313" key="11">
    <source>
        <dbReference type="Proteomes" id="UP000325161"/>
    </source>
</evidence>
<dbReference type="OrthoDB" id="9811700at2"/>
<keyword evidence="8" id="KW-0472">Membrane</keyword>
<keyword evidence="4" id="KW-0249">Electron transport</keyword>
<dbReference type="InterPro" id="IPR017896">
    <property type="entry name" value="4Fe4S_Fe-S-bd"/>
</dbReference>
<proteinExistence type="predicted"/>
<evidence type="ECO:0000259" key="9">
    <source>
        <dbReference type="PROSITE" id="PS51379"/>
    </source>
</evidence>
<organism evidence="10 11">
    <name type="scientific">Pigmentiphaga aceris</name>
    <dbReference type="NCBI Taxonomy" id="1940612"/>
    <lineage>
        <taxon>Bacteria</taxon>
        <taxon>Pseudomonadati</taxon>
        <taxon>Pseudomonadota</taxon>
        <taxon>Betaproteobacteria</taxon>
        <taxon>Burkholderiales</taxon>
        <taxon>Alcaligenaceae</taxon>
        <taxon>Pigmentiphaga</taxon>
    </lineage>
</organism>
<keyword evidence="1" id="KW-0813">Transport</keyword>
<sequence>MKPPDGPTESRLGRVIPIVEARREAQSDDTREKSRGKGGDKASEPELVSLYEKHRKIHPRSVSGLFATWRWAMVWATQIFFYGLPWLTWNGRQAVLFELETRRFYLFELVFYPQDFVYLAGLLVISALALFLFTAVAGRVWCGYACPQTVYTELFMWIERRVEGERHHRMRRDAGRINADYVWRKTLKHIIWGLLALWTGFTFVGYFVPIQVLGFDLLSLRMGPWEGFWVLFYAFATYGNAGWLREQVCKYMCPYARFQSAMFDSGTLIVGYDTKRGEPRGARSRKQDPATLGLGSCVDCTLCVQVCPVGIDIRDGLQYECISCAACIDACDTVMKRVGYAPGLIRYATEDTLANPGGNRSLRKTLLRPRVLIYSGLLAAICLAFVLSMWLRVPLKVDVIRDRATLSRVIEDGVIENVYRLHLMNASEKAQRLRIDVSGLPGLSVPEAERLSPLLAPAQAVNVVIHVHLSPDEVLAAGSHPIQFTIQEIDAHDIRVLEKSVFLVPR</sequence>
<feature type="region of interest" description="Disordered" evidence="7">
    <location>
        <begin position="1"/>
        <end position="43"/>
    </location>
</feature>
<feature type="domain" description="4Fe-4S ferredoxin-type" evidence="9">
    <location>
        <begin position="288"/>
        <end position="316"/>
    </location>
</feature>
<evidence type="ECO:0000256" key="1">
    <source>
        <dbReference type="ARBA" id="ARBA00022448"/>
    </source>
</evidence>
<feature type="transmembrane region" description="Helical" evidence="8">
    <location>
        <begin position="116"/>
        <end position="137"/>
    </location>
</feature>
<dbReference type="PANTHER" id="PTHR30176">
    <property type="entry name" value="FERREDOXIN-TYPE PROTEIN NAPH"/>
    <property type="match status" value="1"/>
</dbReference>
<evidence type="ECO:0000256" key="2">
    <source>
        <dbReference type="ARBA" id="ARBA00022485"/>
    </source>
</evidence>
<dbReference type="InterPro" id="IPR013783">
    <property type="entry name" value="Ig-like_fold"/>
</dbReference>
<dbReference type="InterPro" id="IPR017900">
    <property type="entry name" value="4Fe4S_Fe_S_CS"/>
</dbReference>
<dbReference type="GO" id="GO:0046872">
    <property type="term" value="F:metal ion binding"/>
    <property type="evidence" value="ECO:0007669"/>
    <property type="project" value="UniProtKB-KW"/>
</dbReference>
<reference evidence="10 11" key="1">
    <citation type="submission" date="2019-08" db="EMBL/GenBank/DDBJ databases">
        <title>Amphibian skin-associated Pigmentiphaga: genome sequence and occurrence across geography and hosts.</title>
        <authorList>
            <person name="Bletz M.C."/>
            <person name="Bunk B."/>
            <person name="Sproeer C."/>
            <person name="Biwer P."/>
            <person name="Reiter S."/>
            <person name="Rabemananjara F.C.E."/>
            <person name="Schulz S."/>
            <person name="Overmann J."/>
            <person name="Vences M."/>
        </authorList>
    </citation>
    <scope>NUCLEOTIDE SEQUENCE [LARGE SCALE GENOMIC DNA]</scope>
    <source>
        <strain evidence="10 11">Mada1488</strain>
    </source>
</reference>
<dbReference type="Pfam" id="PF13746">
    <property type="entry name" value="Fer4_18"/>
    <property type="match status" value="1"/>
</dbReference>
<evidence type="ECO:0000256" key="4">
    <source>
        <dbReference type="ARBA" id="ARBA00022982"/>
    </source>
</evidence>
<evidence type="ECO:0000256" key="5">
    <source>
        <dbReference type="ARBA" id="ARBA00023004"/>
    </source>
</evidence>
<keyword evidence="6" id="KW-0411">Iron-sulfur</keyword>
<keyword evidence="5" id="KW-0408">Iron</keyword>
<dbReference type="Pfam" id="PF12801">
    <property type="entry name" value="Fer4_5"/>
    <property type="match status" value="1"/>
</dbReference>
<dbReference type="PANTHER" id="PTHR30176:SF3">
    <property type="entry name" value="FERREDOXIN-TYPE PROTEIN NAPH"/>
    <property type="match status" value="1"/>
</dbReference>
<feature type="compositionally biased region" description="Basic and acidic residues" evidence="7">
    <location>
        <begin position="20"/>
        <end position="43"/>
    </location>
</feature>
<gene>
    <name evidence="10" type="primary">ccoG</name>
    <name evidence="10" type="ORF">FXN63_05555</name>
</gene>
<dbReference type="AlphaFoldDB" id="A0A5C0AYA9"/>
<dbReference type="EMBL" id="CP043046">
    <property type="protein sequence ID" value="QEI05367.1"/>
    <property type="molecule type" value="Genomic_DNA"/>
</dbReference>
<keyword evidence="3" id="KW-0479">Metal-binding</keyword>
<dbReference type="KEGG" id="pacr:FXN63_05555"/>
<keyword evidence="11" id="KW-1185">Reference proteome</keyword>
<evidence type="ECO:0000313" key="10">
    <source>
        <dbReference type="EMBL" id="QEI05367.1"/>
    </source>
</evidence>
<keyword evidence="8" id="KW-0812">Transmembrane</keyword>